<feature type="binding site" evidence="3">
    <location>
        <position position="63"/>
    </location>
    <ligand>
        <name>a divalent metal cation</name>
        <dbReference type="ChEBI" id="CHEBI:60240"/>
        <label>1</label>
    </ligand>
</feature>
<reference evidence="4" key="1">
    <citation type="journal article" date="2015" name="PeerJ">
        <title>First genomic representation of candidate bacterial phylum KSB3 points to enhanced environmental sensing as a trigger of wastewater bulking.</title>
        <authorList>
            <person name="Sekiguchi Y."/>
            <person name="Ohashi A."/>
            <person name="Parks D.H."/>
            <person name="Yamauchi T."/>
            <person name="Tyson G.W."/>
            <person name="Hugenholtz P."/>
        </authorList>
    </citation>
    <scope>NUCLEOTIDE SEQUENCE [LARGE SCALE GENOMIC DNA]</scope>
</reference>
<keyword evidence="5" id="KW-1185">Reference proteome</keyword>
<evidence type="ECO:0000313" key="5">
    <source>
        <dbReference type="Proteomes" id="UP000030661"/>
    </source>
</evidence>
<dbReference type="Proteomes" id="UP000030661">
    <property type="component" value="Unassembled WGS sequence"/>
</dbReference>
<feature type="binding site" evidence="3">
    <location>
        <position position="240"/>
    </location>
    <ligand>
        <name>a divalent metal cation</name>
        <dbReference type="ChEBI" id="CHEBI:60240"/>
        <label>1</label>
    </ligand>
</feature>
<dbReference type="PANTHER" id="PTHR13799:SF14">
    <property type="entry name" value="GTP CYCLOHYDROLASE 1 TYPE 2 HOMOLOG"/>
    <property type="match status" value="1"/>
</dbReference>
<dbReference type="AlphaFoldDB" id="A0A081BXE6"/>
<evidence type="ECO:0000256" key="2">
    <source>
        <dbReference type="ARBA" id="ARBA00022723"/>
    </source>
</evidence>
<name>A0A081BXE6_VECG1</name>
<proteinExistence type="inferred from homology"/>
<dbReference type="SUPFAM" id="SSF102705">
    <property type="entry name" value="NIF3 (NGG1p interacting factor 3)-like"/>
    <property type="match status" value="1"/>
</dbReference>
<feature type="binding site" evidence="3">
    <location>
        <position position="100"/>
    </location>
    <ligand>
        <name>a divalent metal cation</name>
        <dbReference type="ChEBI" id="CHEBI:60240"/>
        <label>1</label>
    </ligand>
</feature>
<dbReference type="STRING" id="1499967.U27_03965"/>
<dbReference type="HOGENOM" id="CLU_037423_3_0_0"/>
<feature type="binding site" evidence="3">
    <location>
        <position position="236"/>
    </location>
    <ligand>
        <name>a divalent metal cation</name>
        <dbReference type="ChEBI" id="CHEBI:60240"/>
        <label>1</label>
    </ligand>
</feature>
<feature type="binding site" evidence="3">
    <location>
        <position position="64"/>
    </location>
    <ligand>
        <name>a divalent metal cation</name>
        <dbReference type="ChEBI" id="CHEBI:60240"/>
        <label>2</label>
    </ligand>
</feature>
<gene>
    <name evidence="4" type="ORF">U27_03965</name>
</gene>
<dbReference type="Pfam" id="PF01784">
    <property type="entry name" value="DUF34_NIF3"/>
    <property type="match status" value="1"/>
</dbReference>
<dbReference type="GO" id="GO:0046872">
    <property type="term" value="F:metal ion binding"/>
    <property type="evidence" value="ECO:0007669"/>
    <property type="project" value="UniProtKB-KW"/>
</dbReference>
<evidence type="ECO:0000256" key="3">
    <source>
        <dbReference type="PIRSR" id="PIRSR602678-1"/>
    </source>
</evidence>
<dbReference type="Gene3D" id="3.40.1390.30">
    <property type="entry name" value="NIF3 (NGG1p interacting factor 3)-like"/>
    <property type="match status" value="2"/>
</dbReference>
<evidence type="ECO:0008006" key="6">
    <source>
        <dbReference type="Google" id="ProtNLM"/>
    </source>
</evidence>
<sequence>MLRTDLEHFLKELYHYERFEDYCQNGLQVEGKEEIRKIVFGVSFNLPFLQKAIEAQADAIIVHHGIFGKNFFTVKGVLKERVKPLLQYNISLFGIHLPMDAQEQHGNNAQLLSYLDAEVLEPYDLGFIGQNTQEHSLSRILDIFHEKLHPAGYQIPPVERSLASILTPKQQHGFVLFDHGPQIPRKIAIISGGAAGKYRSEDLLSKGVDTYISGSVDEATPAWSYETKTNFINLGHYWSEKSGPLALQQEIARLFDVKTEFIEVENVI</sequence>
<dbReference type="EMBL" id="DF820465">
    <property type="protein sequence ID" value="GAK57001.1"/>
    <property type="molecule type" value="Genomic_DNA"/>
</dbReference>
<evidence type="ECO:0000256" key="1">
    <source>
        <dbReference type="ARBA" id="ARBA00006964"/>
    </source>
</evidence>
<organism evidence="4">
    <name type="scientific">Vecturithrix granuli</name>
    <dbReference type="NCBI Taxonomy" id="1499967"/>
    <lineage>
        <taxon>Bacteria</taxon>
        <taxon>Candidatus Moduliflexota</taxon>
        <taxon>Candidatus Vecturitrichia</taxon>
        <taxon>Candidatus Vecturitrichales</taxon>
        <taxon>Candidatus Vecturitrichaceae</taxon>
        <taxon>Candidatus Vecturithrix</taxon>
    </lineage>
</organism>
<comment type="similarity">
    <text evidence="1">Belongs to the GTP cyclohydrolase I type 2/NIF3 family.</text>
</comment>
<accession>A0A081BXE6</accession>
<dbReference type="InterPro" id="IPR002678">
    <property type="entry name" value="DUF34/NIF3"/>
</dbReference>
<dbReference type="GO" id="GO:0005737">
    <property type="term" value="C:cytoplasm"/>
    <property type="evidence" value="ECO:0007669"/>
    <property type="project" value="TreeGrafter"/>
</dbReference>
<protein>
    <recommendedName>
        <fullName evidence="6">Nif3-like dinuclear metal center hexameric protein</fullName>
    </recommendedName>
</protein>
<dbReference type="PANTHER" id="PTHR13799">
    <property type="entry name" value="NGG1 INTERACTING FACTOR 3"/>
    <property type="match status" value="1"/>
</dbReference>
<evidence type="ECO:0000313" key="4">
    <source>
        <dbReference type="EMBL" id="GAK57001.1"/>
    </source>
</evidence>
<dbReference type="InterPro" id="IPR036069">
    <property type="entry name" value="DUF34/NIF3_sf"/>
</dbReference>
<keyword evidence="2 3" id="KW-0479">Metal-binding</keyword>
<dbReference type="eggNOG" id="COG0327">
    <property type="taxonomic scope" value="Bacteria"/>
</dbReference>